<dbReference type="InterPro" id="IPR050955">
    <property type="entry name" value="Plant_Biomass_Hydrol_Est"/>
</dbReference>
<keyword evidence="4" id="KW-1185">Reference proteome</keyword>
<protein>
    <submittedName>
        <fullName evidence="3">Peptidase</fullName>
    </submittedName>
</protein>
<evidence type="ECO:0000256" key="1">
    <source>
        <dbReference type="ARBA" id="ARBA00022729"/>
    </source>
</evidence>
<evidence type="ECO:0000256" key="2">
    <source>
        <dbReference type="SAM" id="Phobius"/>
    </source>
</evidence>
<dbReference type="PANTHER" id="PTHR43037">
    <property type="entry name" value="UNNAMED PRODUCT-RELATED"/>
    <property type="match status" value="1"/>
</dbReference>
<accession>A0A7C9FRE8</accession>
<dbReference type="Pfam" id="PF00756">
    <property type="entry name" value="Esterase"/>
    <property type="match status" value="1"/>
</dbReference>
<dbReference type="EMBL" id="WHLY01000002">
    <property type="protein sequence ID" value="MPR33332.1"/>
    <property type="molecule type" value="Genomic_DNA"/>
</dbReference>
<sequence length="451" mass="49255">MNKDSYVFANFFLGLSVACGVLQSIVHFLIGAHIYTQSSSSSWYLVTNLVSLIGFLFYLQYFHHKQYQLAFSTGLLAILANIILASIVYAIMLLFKGLERYHPIVAMAALGTSLVHSLALIFSKAGQRFWLKIAGIGGAILALTLLIIFLLAQSSPEVWPKQALDKVSQWASLAGLLLPVLYILNFRDEIKKLPSTEKTNAANQFSESFMGLLGVLALGATLFFGFRIALQGYEATHVSASVRILANQFEARTYVNRRGEKLSYRLIRPLSYDSTQRYPLVVCLHGGAGYGTDNMRQIEGIDRMLASDSIRKKYPAFLFVPQIQLGTSWGGVPGLIAKDSLVFETMAALEKEFSIDPTRRYVLGHSLGGFGTWYFIGTQPDLFAAAMPFAGQGDPALARNMTGVAVWAFHGTLDRNVPVSGSRDVIGAIKKAGVPLGTANFPTPVTASGTK</sequence>
<dbReference type="Proteomes" id="UP000479293">
    <property type="component" value="Unassembled WGS sequence"/>
</dbReference>
<reference evidence="3 4" key="1">
    <citation type="submission" date="2019-10" db="EMBL/GenBank/DDBJ databases">
        <title>Draft Genome Sequence of Cytophagaceae sp. SJW1-29.</title>
        <authorList>
            <person name="Choi A."/>
        </authorList>
    </citation>
    <scope>NUCLEOTIDE SEQUENCE [LARGE SCALE GENOMIC DNA]</scope>
    <source>
        <strain evidence="3 4">SJW1-29</strain>
    </source>
</reference>
<dbReference type="Gene3D" id="3.40.50.1820">
    <property type="entry name" value="alpha/beta hydrolase"/>
    <property type="match status" value="1"/>
</dbReference>
<proteinExistence type="predicted"/>
<evidence type="ECO:0000313" key="3">
    <source>
        <dbReference type="EMBL" id="MPR33332.1"/>
    </source>
</evidence>
<feature type="transmembrane region" description="Helical" evidence="2">
    <location>
        <begin position="7"/>
        <end position="30"/>
    </location>
</feature>
<dbReference type="PANTHER" id="PTHR43037:SF1">
    <property type="entry name" value="BLL1128 PROTEIN"/>
    <property type="match status" value="1"/>
</dbReference>
<dbReference type="RefSeq" id="WP_152758489.1">
    <property type="nucleotide sequence ID" value="NZ_WHLY01000002.1"/>
</dbReference>
<dbReference type="SUPFAM" id="SSF53474">
    <property type="entry name" value="alpha/beta-Hydrolases"/>
    <property type="match status" value="1"/>
</dbReference>
<gene>
    <name evidence="3" type="ORF">GBK04_08150</name>
</gene>
<dbReference type="InterPro" id="IPR029058">
    <property type="entry name" value="AB_hydrolase_fold"/>
</dbReference>
<organism evidence="3 4">
    <name type="scientific">Salmonirosea aquatica</name>
    <dbReference type="NCBI Taxonomy" id="2654236"/>
    <lineage>
        <taxon>Bacteria</taxon>
        <taxon>Pseudomonadati</taxon>
        <taxon>Bacteroidota</taxon>
        <taxon>Cytophagia</taxon>
        <taxon>Cytophagales</taxon>
        <taxon>Spirosomataceae</taxon>
        <taxon>Salmonirosea</taxon>
    </lineage>
</organism>
<keyword evidence="2" id="KW-0812">Transmembrane</keyword>
<keyword evidence="1" id="KW-0732">Signal</keyword>
<comment type="caution">
    <text evidence="3">The sequence shown here is derived from an EMBL/GenBank/DDBJ whole genome shotgun (WGS) entry which is preliminary data.</text>
</comment>
<feature type="transmembrane region" description="Helical" evidence="2">
    <location>
        <begin position="42"/>
        <end position="62"/>
    </location>
</feature>
<evidence type="ECO:0000313" key="4">
    <source>
        <dbReference type="Proteomes" id="UP000479293"/>
    </source>
</evidence>
<feature type="transmembrane region" description="Helical" evidence="2">
    <location>
        <begin position="129"/>
        <end position="150"/>
    </location>
</feature>
<dbReference type="AlphaFoldDB" id="A0A7C9FRE8"/>
<feature type="transmembrane region" description="Helical" evidence="2">
    <location>
        <begin position="170"/>
        <end position="187"/>
    </location>
</feature>
<name>A0A7C9FRE8_9BACT</name>
<feature type="transmembrane region" description="Helical" evidence="2">
    <location>
        <begin position="101"/>
        <end position="122"/>
    </location>
</feature>
<keyword evidence="2" id="KW-0472">Membrane</keyword>
<feature type="transmembrane region" description="Helical" evidence="2">
    <location>
        <begin position="74"/>
        <end position="95"/>
    </location>
</feature>
<feature type="transmembrane region" description="Helical" evidence="2">
    <location>
        <begin position="208"/>
        <end position="230"/>
    </location>
</feature>
<keyword evidence="2" id="KW-1133">Transmembrane helix</keyword>
<dbReference type="PROSITE" id="PS51257">
    <property type="entry name" value="PROKAR_LIPOPROTEIN"/>
    <property type="match status" value="1"/>
</dbReference>
<dbReference type="InterPro" id="IPR000801">
    <property type="entry name" value="Esterase-like"/>
</dbReference>